<feature type="transmembrane region" description="Helical" evidence="1">
    <location>
        <begin position="33"/>
        <end position="50"/>
    </location>
</feature>
<comment type="caution">
    <text evidence="2">The sequence shown here is derived from an EMBL/GenBank/DDBJ whole genome shotgun (WGS) entry which is preliminary data.</text>
</comment>
<keyword evidence="1" id="KW-0812">Transmembrane</keyword>
<reference evidence="2 3" key="1">
    <citation type="journal article" date="2013" name="Genome Announc.">
        <title>Draft Genome Sequence of Staphylococcus simulans UMC-CNS-990, Isolated from a Case of Chronic Bovine Mastitis.</title>
        <authorList>
            <person name="Calcutt M.J."/>
            <person name="Foecking M.F."/>
            <person name="Hsieh H.Y."/>
            <person name="Perry J."/>
            <person name="Stewart G.C."/>
            <person name="Middleton J.R."/>
        </authorList>
    </citation>
    <scope>NUCLEOTIDE SEQUENCE [LARGE SCALE GENOMIC DNA]</scope>
    <source>
        <strain evidence="2 3">UMC-CNS-990</strain>
    </source>
</reference>
<keyword evidence="1" id="KW-0472">Membrane</keyword>
<gene>
    <name evidence="2" type="ORF">SSIM_06975</name>
</gene>
<evidence type="ECO:0000256" key="1">
    <source>
        <dbReference type="SAM" id="Phobius"/>
    </source>
</evidence>
<dbReference type="Proteomes" id="UP000017131">
    <property type="component" value="Unassembled WGS sequence"/>
</dbReference>
<name>A0ABN0PDC0_STASI</name>
<evidence type="ECO:0000313" key="3">
    <source>
        <dbReference type="Proteomes" id="UP000017131"/>
    </source>
</evidence>
<organism evidence="2 3">
    <name type="scientific">Staphylococcus simulans UMC-CNS-990</name>
    <dbReference type="NCBI Taxonomy" id="1405498"/>
    <lineage>
        <taxon>Bacteria</taxon>
        <taxon>Bacillati</taxon>
        <taxon>Bacillota</taxon>
        <taxon>Bacilli</taxon>
        <taxon>Bacillales</taxon>
        <taxon>Staphylococcaceae</taxon>
        <taxon>Staphylococcus</taxon>
    </lineage>
</organism>
<dbReference type="RefSeq" id="WP_002479939.1">
    <property type="nucleotide sequence ID" value="NZ_AXDY01000005.1"/>
</dbReference>
<evidence type="ECO:0000313" key="2">
    <source>
        <dbReference type="EMBL" id="ERS93441.1"/>
    </source>
</evidence>
<dbReference type="EMBL" id="AXDY01000005">
    <property type="protein sequence ID" value="ERS93441.1"/>
    <property type="molecule type" value="Genomic_DNA"/>
</dbReference>
<keyword evidence="1" id="KW-1133">Transmembrane helix</keyword>
<proteinExistence type="predicted"/>
<accession>A0ABN0PDC0</accession>
<feature type="transmembrane region" description="Helical" evidence="1">
    <location>
        <begin position="6"/>
        <end position="26"/>
    </location>
</feature>
<protein>
    <submittedName>
        <fullName evidence="2">Uncharacterized protein</fullName>
    </submittedName>
</protein>
<keyword evidence="3" id="KW-1185">Reference proteome</keyword>
<sequence>MSPFLMHWIVPLVTLIIAILLQKVIASKASGKAKFIIPVLFFIIIIGYNLQGIILLAHTVIFIVVGEFFIVLQGFKSDKAHDETD</sequence>